<evidence type="ECO:0000313" key="2">
    <source>
        <dbReference type="EMBL" id="ONH31462.1"/>
    </source>
</evidence>
<proteinExistence type="predicted"/>
<dbReference type="InterPro" id="IPR002938">
    <property type="entry name" value="FAD-bd"/>
</dbReference>
<dbReference type="PANTHER" id="PTHR42685:SF22">
    <property type="entry name" value="CONDITIONED MEDIUM FACTOR RECEPTOR 1"/>
    <property type="match status" value="1"/>
</dbReference>
<organism evidence="2 3">
    <name type="scientific">Pseudofrankia asymbiotica</name>
    <dbReference type="NCBI Taxonomy" id="1834516"/>
    <lineage>
        <taxon>Bacteria</taxon>
        <taxon>Bacillati</taxon>
        <taxon>Actinomycetota</taxon>
        <taxon>Actinomycetes</taxon>
        <taxon>Frankiales</taxon>
        <taxon>Frankiaceae</taxon>
        <taxon>Pseudofrankia</taxon>
    </lineage>
</organism>
<dbReference type="InterPro" id="IPR050407">
    <property type="entry name" value="Geranylgeranyl_reductase"/>
</dbReference>
<dbReference type="Pfam" id="PF01494">
    <property type="entry name" value="FAD_binding_3"/>
    <property type="match status" value="1"/>
</dbReference>
<feature type="domain" description="FAD-binding" evidence="1">
    <location>
        <begin position="2"/>
        <end position="173"/>
    </location>
</feature>
<keyword evidence="2" id="KW-0560">Oxidoreductase</keyword>
<dbReference type="Gene3D" id="3.50.50.60">
    <property type="entry name" value="FAD/NAD(P)-binding domain"/>
    <property type="match status" value="1"/>
</dbReference>
<dbReference type="RefSeq" id="WP_076815586.1">
    <property type="nucleotide sequence ID" value="NZ_MOMC01000016.1"/>
</dbReference>
<dbReference type="PRINTS" id="PR00420">
    <property type="entry name" value="RNGMNOXGNASE"/>
</dbReference>
<dbReference type="GO" id="GO:0004497">
    <property type="term" value="F:monooxygenase activity"/>
    <property type="evidence" value="ECO:0007669"/>
    <property type="project" value="UniProtKB-KW"/>
</dbReference>
<dbReference type="EMBL" id="MOMC01000016">
    <property type="protein sequence ID" value="ONH31462.1"/>
    <property type="molecule type" value="Genomic_DNA"/>
</dbReference>
<name>A0A1V2IE38_9ACTN</name>
<comment type="caution">
    <text evidence="2">The sequence shown here is derived from an EMBL/GenBank/DDBJ whole genome shotgun (WGS) entry which is preliminary data.</text>
</comment>
<evidence type="ECO:0000313" key="3">
    <source>
        <dbReference type="Proteomes" id="UP000188929"/>
    </source>
</evidence>
<keyword evidence="2" id="KW-0503">Monooxygenase</keyword>
<dbReference type="SUPFAM" id="SSF51905">
    <property type="entry name" value="FAD/NAD(P)-binding domain"/>
    <property type="match status" value="1"/>
</dbReference>
<keyword evidence="3" id="KW-1185">Reference proteome</keyword>
<dbReference type="STRING" id="1834516.BL253_09575"/>
<evidence type="ECO:0000259" key="1">
    <source>
        <dbReference type="Pfam" id="PF01494"/>
    </source>
</evidence>
<dbReference type="InterPro" id="IPR036188">
    <property type="entry name" value="FAD/NAD-bd_sf"/>
</dbReference>
<dbReference type="PANTHER" id="PTHR42685">
    <property type="entry name" value="GERANYLGERANYL DIPHOSPHATE REDUCTASE"/>
    <property type="match status" value="1"/>
</dbReference>
<gene>
    <name evidence="2" type="ORF">BL253_09575</name>
</gene>
<sequence>MYDVAVVGARCAGSPVAMLLARRGYRVLLVDRGSFPSDTLSTHYLQQAGLLRLRDWGLLDPLMATGPTPIRHMTMSYRDLMISGFADPIDGLDFSLAPRRTVLDKILLDGAAEAGVEVRENFSVRELVFDDDGRVTGIRGRDAGGAEVTERARVVIGADGRNSVVAGLVGAEFYKVVPAACFIYYSYFSGLDWQFHSRFGVREQCAGWPTHDGLTLVTAMRRLDAFEPFRADIDGSIREVFRNIDPQLAADLEGAEQADRYYGIRYPDNYYRTSHGPGWALIGDAGYHKDPVTGQGIADAFHAAELLAEAVDEGLGGARPLDETLADYQRLRDEESSTVFDLTTTVAELDFPPELVAVLTGVAANDNARKLFFGLLAGVVPASVFFAPENLEAMLSAA</sequence>
<dbReference type="AlphaFoldDB" id="A0A1V2IE38"/>
<dbReference type="OrthoDB" id="103324at2"/>
<dbReference type="Proteomes" id="UP000188929">
    <property type="component" value="Unassembled WGS sequence"/>
</dbReference>
<reference evidence="3" key="1">
    <citation type="submission" date="2016-10" db="EMBL/GenBank/DDBJ databases">
        <title>Frankia sp. NRRL B-16386 Genome sequencing.</title>
        <authorList>
            <person name="Ghodhbane-Gtari F."/>
            <person name="Swanson E."/>
            <person name="Gueddou A."/>
            <person name="Hezbri K."/>
            <person name="Ktari K."/>
            <person name="Nouioui I."/>
            <person name="Morris K."/>
            <person name="Simpson S."/>
            <person name="Abebe-Akele F."/>
            <person name="Thomas K."/>
            <person name="Gtari M."/>
            <person name="Tisa L.S."/>
        </authorList>
    </citation>
    <scope>NUCLEOTIDE SEQUENCE [LARGE SCALE GENOMIC DNA]</scope>
    <source>
        <strain evidence="3">NRRL B-16386</strain>
    </source>
</reference>
<accession>A0A1V2IE38</accession>
<protein>
    <submittedName>
        <fullName evidence="2">FAD-binding monooxygenase</fullName>
    </submittedName>
</protein>
<dbReference type="GO" id="GO:0071949">
    <property type="term" value="F:FAD binding"/>
    <property type="evidence" value="ECO:0007669"/>
    <property type="project" value="InterPro"/>
</dbReference>